<comment type="similarity">
    <text evidence="1">Belongs to the Fur family.</text>
</comment>
<dbReference type="Gene3D" id="1.10.10.10">
    <property type="entry name" value="Winged helix-like DNA-binding domain superfamily/Winged helix DNA-binding domain"/>
    <property type="match status" value="1"/>
</dbReference>
<comment type="cofactor">
    <cofactor evidence="7">
        <name>Zn(2+)</name>
        <dbReference type="ChEBI" id="CHEBI:29105"/>
    </cofactor>
    <text evidence="7">Binds 1 zinc ion per subunit.</text>
</comment>
<proteinExistence type="inferred from homology"/>
<sequence length="140" mass="15610">MELDIKEAIREKGLKITPVRLQVLRILSKDHLALSHADLEGSIEDADRITLYRVLNDFEEAGLVHKVVDQAGVARFAFCKNDCSHGHHVDNHVHFNCEQCGKMFCLEKTEAPAVKVPRGFKAAGQHTVVYGTCKDCGVQQ</sequence>
<dbReference type="Pfam" id="PF01475">
    <property type="entry name" value="FUR"/>
    <property type="match status" value="1"/>
</dbReference>
<dbReference type="AlphaFoldDB" id="A0A2T7BCU3"/>
<dbReference type="Gene3D" id="3.30.1490.190">
    <property type="match status" value="1"/>
</dbReference>
<evidence type="ECO:0000256" key="2">
    <source>
        <dbReference type="ARBA" id="ARBA00022491"/>
    </source>
</evidence>
<dbReference type="RefSeq" id="WP_108688658.1">
    <property type="nucleotide sequence ID" value="NZ_QCYK01000003.1"/>
</dbReference>
<keyword evidence="8" id="KW-0408">Iron</keyword>
<dbReference type="PANTHER" id="PTHR33202:SF22">
    <property type="entry name" value="HYDROGEN PEROXIDE SENSITIVE REPRESSOR"/>
    <property type="match status" value="1"/>
</dbReference>
<evidence type="ECO:0000256" key="6">
    <source>
        <dbReference type="ARBA" id="ARBA00023163"/>
    </source>
</evidence>
<comment type="cofactor">
    <cofactor evidence="8">
        <name>Mn(2+)</name>
        <dbReference type="ChEBI" id="CHEBI:29035"/>
    </cofactor>
    <cofactor evidence="8">
        <name>Fe(2+)</name>
        <dbReference type="ChEBI" id="CHEBI:29033"/>
    </cofactor>
    <text evidence="8">Binds 1 Mn(2+) or Fe(2+) ion per subunit.</text>
</comment>
<evidence type="ECO:0008006" key="11">
    <source>
        <dbReference type="Google" id="ProtNLM"/>
    </source>
</evidence>
<reference evidence="9 10" key="1">
    <citation type="submission" date="2018-04" db="EMBL/GenBank/DDBJ databases">
        <title>Chitinophaga fuyangensis sp. nov., isolated from soil in a chemical factory.</title>
        <authorList>
            <person name="Chen K."/>
        </authorList>
    </citation>
    <scope>NUCLEOTIDE SEQUENCE [LARGE SCALE GENOMIC DNA]</scope>
    <source>
        <strain evidence="9 10">LY-1</strain>
    </source>
</reference>
<keyword evidence="3 7" id="KW-0862">Zinc</keyword>
<dbReference type="Proteomes" id="UP000244450">
    <property type="component" value="Unassembled WGS sequence"/>
</dbReference>
<dbReference type="GO" id="GO:0003700">
    <property type="term" value="F:DNA-binding transcription factor activity"/>
    <property type="evidence" value="ECO:0007669"/>
    <property type="project" value="InterPro"/>
</dbReference>
<dbReference type="SUPFAM" id="SSF46785">
    <property type="entry name" value="Winged helix' DNA-binding domain"/>
    <property type="match status" value="1"/>
</dbReference>
<dbReference type="GO" id="GO:1900376">
    <property type="term" value="P:regulation of secondary metabolite biosynthetic process"/>
    <property type="evidence" value="ECO:0007669"/>
    <property type="project" value="TreeGrafter"/>
</dbReference>
<dbReference type="GO" id="GO:0008270">
    <property type="term" value="F:zinc ion binding"/>
    <property type="evidence" value="ECO:0007669"/>
    <property type="project" value="TreeGrafter"/>
</dbReference>
<gene>
    <name evidence="9" type="ORF">DCC81_21090</name>
</gene>
<dbReference type="GO" id="GO:0045892">
    <property type="term" value="P:negative regulation of DNA-templated transcription"/>
    <property type="evidence" value="ECO:0007669"/>
    <property type="project" value="TreeGrafter"/>
</dbReference>
<organism evidence="9 10">
    <name type="scientific">Chitinophaga parva</name>
    <dbReference type="NCBI Taxonomy" id="2169414"/>
    <lineage>
        <taxon>Bacteria</taxon>
        <taxon>Pseudomonadati</taxon>
        <taxon>Bacteroidota</taxon>
        <taxon>Chitinophagia</taxon>
        <taxon>Chitinophagales</taxon>
        <taxon>Chitinophagaceae</taxon>
        <taxon>Chitinophaga</taxon>
    </lineage>
</organism>
<evidence type="ECO:0000256" key="5">
    <source>
        <dbReference type="ARBA" id="ARBA00023125"/>
    </source>
</evidence>
<keyword evidence="10" id="KW-1185">Reference proteome</keyword>
<feature type="binding site" evidence="7">
    <location>
        <position position="136"/>
    </location>
    <ligand>
        <name>Zn(2+)</name>
        <dbReference type="ChEBI" id="CHEBI:29105"/>
    </ligand>
</feature>
<evidence type="ECO:0000313" key="10">
    <source>
        <dbReference type="Proteomes" id="UP000244450"/>
    </source>
</evidence>
<keyword evidence="4" id="KW-0805">Transcription regulation</keyword>
<dbReference type="InterPro" id="IPR036388">
    <property type="entry name" value="WH-like_DNA-bd_sf"/>
</dbReference>
<keyword evidence="5" id="KW-0238">DNA-binding</keyword>
<dbReference type="InterPro" id="IPR002481">
    <property type="entry name" value="FUR"/>
</dbReference>
<comment type="caution">
    <text evidence="9">The sequence shown here is derived from an EMBL/GenBank/DDBJ whole genome shotgun (WGS) entry which is preliminary data.</text>
</comment>
<evidence type="ECO:0000256" key="1">
    <source>
        <dbReference type="ARBA" id="ARBA00007957"/>
    </source>
</evidence>
<evidence type="ECO:0000256" key="8">
    <source>
        <dbReference type="PIRSR" id="PIRSR602481-2"/>
    </source>
</evidence>
<name>A0A2T7BCU3_9BACT</name>
<keyword evidence="2" id="KW-0678">Repressor</keyword>
<keyword evidence="7" id="KW-0479">Metal-binding</keyword>
<feature type="binding site" evidence="7">
    <location>
        <position position="97"/>
    </location>
    <ligand>
        <name>Zn(2+)</name>
        <dbReference type="ChEBI" id="CHEBI:29105"/>
    </ligand>
</feature>
<keyword evidence="6" id="KW-0804">Transcription</keyword>
<feature type="binding site" evidence="8">
    <location>
        <position position="110"/>
    </location>
    <ligand>
        <name>Fe cation</name>
        <dbReference type="ChEBI" id="CHEBI:24875"/>
    </ligand>
</feature>
<accession>A0A2T7BCU3</accession>
<feature type="binding site" evidence="7">
    <location>
        <position position="100"/>
    </location>
    <ligand>
        <name>Zn(2+)</name>
        <dbReference type="ChEBI" id="CHEBI:29105"/>
    </ligand>
</feature>
<protein>
    <recommendedName>
        <fullName evidence="11">Transcriptional repressor</fullName>
    </recommendedName>
</protein>
<dbReference type="InterPro" id="IPR043135">
    <property type="entry name" value="Fur_C"/>
</dbReference>
<dbReference type="EMBL" id="QCYK01000003">
    <property type="protein sequence ID" value="PUZ22914.1"/>
    <property type="molecule type" value="Genomic_DNA"/>
</dbReference>
<dbReference type="PANTHER" id="PTHR33202">
    <property type="entry name" value="ZINC UPTAKE REGULATION PROTEIN"/>
    <property type="match status" value="1"/>
</dbReference>
<evidence type="ECO:0000256" key="4">
    <source>
        <dbReference type="ARBA" id="ARBA00023015"/>
    </source>
</evidence>
<evidence type="ECO:0000256" key="7">
    <source>
        <dbReference type="PIRSR" id="PIRSR602481-1"/>
    </source>
</evidence>
<evidence type="ECO:0000313" key="9">
    <source>
        <dbReference type="EMBL" id="PUZ22914.1"/>
    </source>
</evidence>
<evidence type="ECO:0000256" key="3">
    <source>
        <dbReference type="ARBA" id="ARBA00022833"/>
    </source>
</evidence>
<feature type="binding site" evidence="7">
    <location>
        <position position="133"/>
    </location>
    <ligand>
        <name>Zn(2+)</name>
        <dbReference type="ChEBI" id="CHEBI:29105"/>
    </ligand>
</feature>
<dbReference type="OrthoDB" id="594893at2"/>
<dbReference type="InterPro" id="IPR036390">
    <property type="entry name" value="WH_DNA-bd_sf"/>
</dbReference>
<dbReference type="GO" id="GO:0000976">
    <property type="term" value="F:transcription cis-regulatory region binding"/>
    <property type="evidence" value="ECO:0007669"/>
    <property type="project" value="TreeGrafter"/>
</dbReference>